<sequence>MSRCFPYPPPGLLRQGSVESIKLERDSVLSKTELKLLKKREKKEKKKYEKGNYRTQSSTKKFKKLDDDQSGYKVEEQLEKSELTEEHEPPVCYISDGSQNSHKRKSEMVSYSECRVDGNKIKIKFSFKKPRQSESLTVEDPLSSGNACVDSIQSLSCLVPPVPEQKLFLDDGSKRQDPSLVPSCSVSGQDLQHNDGRKVQVPSFRTSSKESKILKAELQYKTLIEDWLPPVFHPELDNDDNGDDWLLPKKRLDKPVAHRSVDNNVPCHSSSTSWPRAQYLPDAEVFALPYTVPF</sequence>
<dbReference type="PANTHER" id="PTHR34660">
    <property type="entry name" value="MYB-LIKE PROTEIN X"/>
    <property type="match status" value="1"/>
</dbReference>
<evidence type="ECO:0000256" key="1">
    <source>
        <dbReference type="SAM" id="MobiDB-lite"/>
    </source>
</evidence>
<feature type="compositionally biased region" description="Polar residues" evidence="1">
    <location>
        <begin position="182"/>
        <end position="191"/>
    </location>
</feature>
<feature type="compositionally biased region" description="Basic and acidic residues" evidence="1">
    <location>
        <begin position="73"/>
        <end position="89"/>
    </location>
</feature>
<reference evidence="2 3" key="1">
    <citation type="journal article" date="2024" name="G3 (Bethesda)">
        <title>Genome assembly of Hibiscus sabdariffa L. provides insights into metabolisms of medicinal natural products.</title>
        <authorList>
            <person name="Kim T."/>
        </authorList>
    </citation>
    <scope>NUCLEOTIDE SEQUENCE [LARGE SCALE GENOMIC DNA]</scope>
    <source>
        <strain evidence="2">TK-2024</strain>
        <tissue evidence="2">Old leaves</tissue>
    </source>
</reference>
<evidence type="ECO:0000313" key="2">
    <source>
        <dbReference type="EMBL" id="KAK8997006.1"/>
    </source>
</evidence>
<dbReference type="PANTHER" id="PTHR34660:SF7">
    <property type="entry name" value="DNA LIGASE-LIKE PROTEIN"/>
    <property type="match status" value="1"/>
</dbReference>
<name>A0ABR2Q916_9ROSI</name>
<organism evidence="2 3">
    <name type="scientific">Hibiscus sabdariffa</name>
    <name type="common">roselle</name>
    <dbReference type="NCBI Taxonomy" id="183260"/>
    <lineage>
        <taxon>Eukaryota</taxon>
        <taxon>Viridiplantae</taxon>
        <taxon>Streptophyta</taxon>
        <taxon>Embryophyta</taxon>
        <taxon>Tracheophyta</taxon>
        <taxon>Spermatophyta</taxon>
        <taxon>Magnoliopsida</taxon>
        <taxon>eudicotyledons</taxon>
        <taxon>Gunneridae</taxon>
        <taxon>Pentapetalae</taxon>
        <taxon>rosids</taxon>
        <taxon>malvids</taxon>
        <taxon>Malvales</taxon>
        <taxon>Malvaceae</taxon>
        <taxon>Malvoideae</taxon>
        <taxon>Hibiscus</taxon>
    </lineage>
</organism>
<keyword evidence="3" id="KW-1185">Reference proteome</keyword>
<feature type="region of interest" description="Disordered" evidence="1">
    <location>
        <begin position="178"/>
        <end position="198"/>
    </location>
</feature>
<gene>
    <name evidence="2" type="ORF">V6N11_020499</name>
</gene>
<comment type="caution">
    <text evidence="2">The sequence shown here is derived from an EMBL/GenBank/DDBJ whole genome shotgun (WGS) entry which is preliminary data.</text>
</comment>
<accession>A0ABR2Q916</accession>
<feature type="region of interest" description="Disordered" evidence="1">
    <location>
        <begin position="40"/>
        <end position="106"/>
    </location>
</feature>
<proteinExistence type="predicted"/>
<dbReference type="Proteomes" id="UP001396334">
    <property type="component" value="Unassembled WGS sequence"/>
</dbReference>
<evidence type="ECO:0000313" key="3">
    <source>
        <dbReference type="Proteomes" id="UP001396334"/>
    </source>
</evidence>
<protein>
    <submittedName>
        <fullName evidence="2">Uncharacterized protein</fullName>
    </submittedName>
</protein>
<dbReference type="EMBL" id="JBBPBN010000043">
    <property type="protein sequence ID" value="KAK8997006.1"/>
    <property type="molecule type" value="Genomic_DNA"/>
</dbReference>